<dbReference type="InterPro" id="IPR025101">
    <property type="entry name" value="DUF4012"/>
</dbReference>
<evidence type="ECO:0008006" key="4">
    <source>
        <dbReference type="Google" id="ProtNLM"/>
    </source>
</evidence>
<evidence type="ECO:0000313" key="2">
    <source>
        <dbReference type="EMBL" id="PIR87935.1"/>
    </source>
</evidence>
<dbReference type="Proteomes" id="UP000230903">
    <property type="component" value="Unassembled WGS sequence"/>
</dbReference>
<comment type="caution">
    <text evidence="2">The sequence shown here is derived from an EMBL/GenBank/DDBJ whole genome shotgun (WGS) entry which is preliminary data.</text>
</comment>
<organism evidence="2 3">
    <name type="scientific">Candidatus Harrisonbacteria bacterium CG10_big_fil_rev_8_21_14_0_10_45_28</name>
    <dbReference type="NCBI Taxonomy" id="1974586"/>
    <lineage>
        <taxon>Bacteria</taxon>
        <taxon>Candidatus Harrisoniibacteriota</taxon>
    </lineage>
</organism>
<keyword evidence="1" id="KW-0472">Membrane</keyword>
<sequence length="721" mass="81112">MRSLLLRPTRACVLKLLRRETKTLNYLPGALRPIRRWSFLPIFMGGDNQNKRLVRDIYHPERYYLDYDVGTQKFAKKPIPVSFFHRGFVYAFLCALVLVVGFYSFRLFILKDLLDSSTEEIYVQLVRAKTALASLDPELAKESFMAVEDELESILTNSKKYGVLALSSVGGRFFSQIQDLPDVFKELIGVSQTAVDISEDVTFLKNEALSLVLEQRGEELISRLRGFEEKIETLEAYAHILEGRNAQLGNLTEQLPELISQLRELGGVNRAIISFLDSKNDRDVLVLLQNSSEMRPGGGFIGSYAHVLLDHGSLKDIDVVDIYDPDGQLDLKIIPPPPLQLITKNWGARDSNWFFDFPTSANQVMDLLNSSKIYQERGVVFDSVIALNDKVLGDVIRLIEPIDLPEYALSLDSENFLAEIQREVEAGKDKARGEPKKILKVLTPMIIDRLANLNDSDQLVLKDLVGYHIQTRNIMAYVNNAVLEDYIQKAGLGGEVAQFSDEVFADYLAIVNANIAGQKTDIFMDQSIDLVSTVSADGGVENVVSVTRTHNGVGQKEWWYNATNKDYMQIFTPIDSRATLAAGQDKWPADPKYNYAGYETDGDLAQILSNLTFLADLEIEEFISDDKQVFAGWLNTGVGKTKTFELTYKLNQRIDLSRSHVPLRAVFERQSGVATSFNYLIKAPAGFYWQESGANIFEYRDLDPAGRVIIELTLVRANSQG</sequence>
<dbReference type="AlphaFoldDB" id="A0A2H0UQ76"/>
<accession>A0A2H0UQ76</accession>
<keyword evidence="1" id="KW-0812">Transmembrane</keyword>
<reference evidence="3" key="1">
    <citation type="submission" date="2017-09" db="EMBL/GenBank/DDBJ databases">
        <title>Depth-based differentiation of microbial function through sediment-hosted aquifers and enrichment of novel symbionts in the deep terrestrial subsurface.</title>
        <authorList>
            <person name="Probst A.J."/>
            <person name="Ladd B."/>
            <person name="Jarett J.K."/>
            <person name="Geller-Mcgrath D.E."/>
            <person name="Sieber C.M.K."/>
            <person name="Emerson J.B."/>
            <person name="Anantharaman K."/>
            <person name="Thomas B.C."/>
            <person name="Malmstrom R."/>
            <person name="Stieglmeier M."/>
            <person name="Klingl A."/>
            <person name="Woyke T."/>
            <person name="Ryan C.M."/>
            <person name="Banfield J.F."/>
        </authorList>
    </citation>
    <scope>NUCLEOTIDE SEQUENCE [LARGE SCALE GENOMIC DNA]</scope>
</reference>
<keyword evidence="1" id="KW-1133">Transmembrane helix</keyword>
<name>A0A2H0UQ76_9BACT</name>
<evidence type="ECO:0000313" key="3">
    <source>
        <dbReference type="Proteomes" id="UP000230903"/>
    </source>
</evidence>
<evidence type="ECO:0000256" key="1">
    <source>
        <dbReference type="SAM" id="Phobius"/>
    </source>
</evidence>
<dbReference type="EMBL" id="PFBC01000030">
    <property type="protein sequence ID" value="PIR87935.1"/>
    <property type="molecule type" value="Genomic_DNA"/>
</dbReference>
<protein>
    <recommendedName>
        <fullName evidence="4">DUF4012 domain-containing protein</fullName>
    </recommendedName>
</protein>
<gene>
    <name evidence="2" type="ORF">COU10_01875</name>
</gene>
<dbReference type="Pfam" id="PF13196">
    <property type="entry name" value="DUF4012"/>
    <property type="match status" value="1"/>
</dbReference>
<feature type="transmembrane region" description="Helical" evidence="1">
    <location>
        <begin position="87"/>
        <end position="109"/>
    </location>
</feature>
<proteinExistence type="predicted"/>